<name>A0A6J6DVZ9_9ZZZZ</name>
<evidence type="ECO:0000256" key="2">
    <source>
        <dbReference type="ARBA" id="ARBA00022695"/>
    </source>
</evidence>
<keyword evidence="2" id="KW-0548">Nucleotidyltransferase</keyword>
<organism evidence="3">
    <name type="scientific">freshwater metagenome</name>
    <dbReference type="NCBI Taxonomy" id="449393"/>
    <lineage>
        <taxon>unclassified sequences</taxon>
        <taxon>metagenomes</taxon>
        <taxon>ecological metagenomes</taxon>
    </lineage>
</organism>
<protein>
    <submittedName>
        <fullName evidence="3">Unannotated protein</fullName>
    </submittedName>
</protein>
<sequence>MTRELSAQPVVVIWVSDNNAFLPLGKSSVFATAANRAATAACKPRVVLAIKNSLKAEFDAADAKRKPNFPVYFVNQLSEIKDLVAQDAQVLFVHDACRPLTSIKTFQLALEALLAGAGAARPAHLVVDTLKQINADRLVTATIDRNSVQALTSPESYWIASISNTQPTDGWSFALKPGETQGLVQGDLESIRVRCAEDVVLVESFLEWERLNHSSS</sequence>
<gene>
    <name evidence="3" type="ORF">UFOPK1726_00058</name>
</gene>
<evidence type="ECO:0000256" key="1">
    <source>
        <dbReference type="ARBA" id="ARBA00022679"/>
    </source>
</evidence>
<dbReference type="PANTHER" id="PTHR32125">
    <property type="entry name" value="2-C-METHYL-D-ERYTHRITOL 4-PHOSPHATE CYTIDYLYLTRANSFERASE, CHLOROPLASTIC"/>
    <property type="match status" value="1"/>
</dbReference>
<dbReference type="AlphaFoldDB" id="A0A6J6DVZ9"/>
<dbReference type="EMBL" id="CAEZTT010000002">
    <property type="protein sequence ID" value="CAB4567119.1"/>
    <property type="molecule type" value="Genomic_DNA"/>
</dbReference>
<dbReference type="GO" id="GO:0050518">
    <property type="term" value="F:2-C-methyl-D-erythritol 4-phosphate cytidylyltransferase activity"/>
    <property type="evidence" value="ECO:0007669"/>
    <property type="project" value="TreeGrafter"/>
</dbReference>
<keyword evidence="1" id="KW-0808">Transferase</keyword>
<dbReference type="PANTHER" id="PTHR32125:SF4">
    <property type="entry name" value="2-C-METHYL-D-ERYTHRITOL 4-PHOSPHATE CYTIDYLYLTRANSFERASE, CHLOROPLASTIC"/>
    <property type="match status" value="1"/>
</dbReference>
<dbReference type="Gene3D" id="3.90.550.10">
    <property type="entry name" value="Spore Coat Polysaccharide Biosynthesis Protein SpsA, Chain A"/>
    <property type="match status" value="1"/>
</dbReference>
<dbReference type="SUPFAM" id="SSF53448">
    <property type="entry name" value="Nucleotide-diphospho-sugar transferases"/>
    <property type="match status" value="1"/>
</dbReference>
<reference evidence="3" key="1">
    <citation type="submission" date="2020-05" db="EMBL/GenBank/DDBJ databases">
        <authorList>
            <person name="Chiriac C."/>
            <person name="Salcher M."/>
            <person name="Ghai R."/>
            <person name="Kavagutti S V."/>
        </authorList>
    </citation>
    <scope>NUCLEOTIDE SEQUENCE</scope>
</reference>
<accession>A0A6J6DVZ9</accession>
<dbReference type="InterPro" id="IPR034683">
    <property type="entry name" value="IspD/TarI"/>
</dbReference>
<evidence type="ECO:0000313" key="3">
    <source>
        <dbReference type="EMBL" id="CAB4567119.1"/>
    </source>
</evidence>
<proteinExistence type="predicted"/>
<dbReference type="InterPro" id="IPR029044">
    <property type="entry name" value="Nucleotide-diphossugar_trans"/>
</dbReference>
<dbReference type="Pfam" id="PF01128">
    <property type="entry name" value="IspD"/>
    <property type="match status" value="1"/>
</dbReference>
<dbReference type="InterPro" id="IPR050088">
    <property type="entry name" value="IspD/TarI_cytidylyltransf_bact"/>
</dbReference>